<dbReference type="PANTHER" id="PTHR33776:SF3">
    <property type="entry name" value="PHD-TYPE DOMAIN-CONTAINING PROTEIN"/>
    <property type="match status" value="1"/>
</dbReference>
<keyword evidence="2" id="KW-1185">Reference proteome</keyword>
<dbReference type="Gene3D" id="3.60.10.10">
    <property type="entry name" value="Endonuclease/exonuclease/phosphatase"/>
    <property type="match status" value="1"/>
</dbReference>
<dbReference type="InterPro" id="IPR036691">
    <property type="entry name" value="Endo/exonu/phosph_ase_sf"/>
</dbReference>
<protein>
    <recommendedName>
        <fullName evidence="3">Endonuclease/exonuclease/phosphatase domain-containing protein</fullName>
    </recommendedName>
</protein>
<accession>A0A8K0GBD5</accession>
<dbReference type="PANTHER" id="PTHR33776">
    <property type="entry name" value="ENDO/EXONUCLEASE/PHOSPHATASE DOMAIN-CONTAINING PROTEIN"/>
    <property type="match status" value="1"/>
</dbReference>
<dbReference type="SUPFAM" id="SSF56219">
    <property type="entry name" value="DNase I-like"/>
    <property type="match status" value="1"/>
</dbReference>
<feature type="non-terminal residue" evidence="1">
    <location>
        <position position="1"/>
    </location>
</feature>
<dbReference type="EMBL" id="VTPC01009356">
    <property type="protein sequence ID" value="KAF2892183.1"/>
    <property type="molecule type" value="Genomic_DNA"/>
</dbReference>
<organism evidence="1 2">
    <name type="scientific">Ignelater luminosus</name>
    <name type="common">Cucubano</name>
    <name type="synonym">Pyrophorus luminosus</name>
    <dbReference type="NCBI Taxonomy" id="2038154"/>
    <lineage>
        <taxon>Eukaryota</taxon>
        <taxon>Metazoa</taxon>
        <taxon>Ecdysozoa</taxon>
        <taxon>Arthropoda</taxon>
        <taxon>Hexapoda</taxon>
        <taxon>Insecta</taxon>
        <taxon>Pterygota</taxon>
        <taxon>Neoptera</taxon>
        <taxon>Endopterygota</taxon>
        <taxon>Coleoptera</taxon>
        <taxon>Polyphaga</taxon>
        <taxon>Elateriformia</taxon>
        <taxon>Elateroidea</taxon>
        <taxon>Elateridae</taxon>
        <taxon>Agrypninae</taxon>
        <taxon>Pyrophorini</taxon>
        <taxon>Ignelater</taxon>
    </lineage>
</organism>
<dbReference type="AlphaFoldDB" id="A0A8K0GBD5"/>
<comment type="caution">
    <text evidence="1">The sequence shown here is derived from an EMBL/GenBank/DDBJ whole genome shotgun (WGS) entry which is preliminary data.</text>
</comment>
<dbReference type="Proteomes" id="UP000801492">
    <property type="component" value="Unassembled WGS sequence"/>
</dbReference>
<reference evidence="1" key="1">
    <citation type="submission" date="2019-08" db="EMBL/GenBank/DDBJ databases">
        <title>The genome of the North American firefly Photinus pyralis.</title>
        <authorList>
            <consortium name="Photinus pyralis genome working group"/>
            <person name="Fallon T.R."/>
            <person name="Sander Lower S.E."/>
            <person name="Weng J.-K."/>
        </authorList>
    </citation>
    <scope>NUCLEOTIDE SEQUENCE</scope>
    <source>
        <strain evidence="1">TRF0915ILg1</strain>
        <tissue evidence="1">Whole body</tissue>
    </source>
</reference>
<evidence type="ECO:0008006" key="3">
    <source>
        <dbReference type="Google" id="ProtNLM"/>
    </source>
</evidence>
<name>A0A8K0GBD5_IGNLU</name>
<dbReference type="OrthoDB" id="8059033at2759"/>
<gene>
    <name evidence="1" type="ORF">ILUMI_13990</name>
</gene>
<evidence type="ECO:0000313" key="1">
    <source>
        <dbReference type="EMBL" id="KAF2892183.1"/>
    </source>
</evidence>
<evidence type="ECO:0000313" key="2">
    <source>
        <dbReference type="Proteomes" id="UP000801492"/>
    </source>
</evidence>
<proteinExistence type="predicted"/>
<sequence length="273" mass="31682">SNLAHFEQIQILAETYTSSIIILSETCITTDIEPFEVDIQGHISVRCDSHSKHTGGVFVLIRKDIRFTFMSSAILEKNAWILSVKILEGALKGIYTVLYHSPNSAQFLNFLQTWCEENLVPHNVNYIIGDFNIDVSKTCTYSKRLMNFVRYLEMKQIVKSFTRVTENSKILIDLVITNAETADVLVLEIPKITDHYILQINNGINNQKLRQQKTVLDRRHYSGHKLQTYRSQQNWDYITELHFNDKAEVLNDIIKNGVKNLLSTRHIRLRKQK</sequence>